<evidence type="ECO:0000259" key="2">
    <source>
        <dbReference type="PROSITE" id="PS50042"/>
    </source>
</evidence>
<dbReference type="AlphaFoldDB" id="A0A2U3D6R5"/>
<proteinExistence type="predicted"/>
<reference evidence="3 4" key="1">
    <citation type="submission" date="2016-11" db="EMBL/GenBank/DDBJ databases">
        <title>Comparative genomics of Acidibacillus ferroxidans species.</title>
        <authorList>
            <person name="Oliveira G."/>
            <person name="Nunes G."/>
            <person name="Oliveira R."/>
            <person name="Araujo F."/>
            <person name="Salim A."/>
            <person name="Scholte L."/>
            <person name="Morais D."/>
            <person name="Nancucheo I."/>
            <person name="Johnson D.B."/>
            <person name="Grail B."/>
            <person name="Bittencourt J."/>
            <person name="Valadares R."/>
        </authorList>
    </citation>
    <scope>NUCLEOTIDE SEQUENCE [LARGE SCALE GENOMIC DNA]</scope>
    <source>
        <strain evidence="3 4">Y002</strain>
    </source>
</reference>
<dbReference type="SUPFAM" id="SSF51206">
    <property type="entry name" value="cAMP-binding domain-like"/>
    <property type="match status" value="1"/>
</dbReference>
<dbReference type="OrthoDB" id="9812325at2"/>
<accession>A0A2U3D6R5</accession>
<dbReference type="InterPro" id="IPR000595">
    <property type="entry name" value="cNMP-bd_dom"/>
</dbReference>
<dbReference type="InterPro" id="IPR018490">
    <property type="entry name" value="cNMP-bd_dom_sf"/>
</dbReference>
<dbReference type="PROSITE" id="PS50042">
    <property type="entry name" value="CNMP_BINDING_3"/>
    <property type="match status" value="1"/>
</dbReference>
<dbReference type="InterPro" id="IPR014710">
    <property type="entry name" value="RmlC-like_jellyroll"/>
</dbReference>
<organism evidence="3 4">
    <name type="scientific">Sulfoacidibacillus thermotolerans</name>
    <name type="common">Acidibacillus sulfuroxidans</name>
    <dbReference type="NCBI Taxonomy" id="1765684"/>
    <lineage>
        <taxon>Bacteria</taxon>
        <taxon>Bacillati</taxon>
        <taxon>Bacillota</taxon>
        <taxon>Bacilli</taxon>
        <taxon>Bacillales</taxon>
        <taxon>Alicyclobacillaceae</taxon>
        <taxon>Sulfoacidibacillus</taxon>
    </lineage>
</organism>
<dbReference type="SMART" id="SM00100">
    <property type="entry name" value="cNMP"/>
    <property type="match status" value="1"/>
</dbReference>
<keyword evidence="4" id="KW-1185">Reference proteome</keyword>
<evidence type="ECO:0000313" key="3">
    <source>
        <dbReference type="EMBL" id="PWI56943.1"/>
    </source>
</evidence>
<comment type="caution">
    <text evidence="3">The sequence shown here is derived from an EMBL/GenBank/DDBJ whole genome shotgun (WGS) entry which is preliminary data.</text>
</comment>
<feature type="domain" description="Cyclic nucleotide-binding" evidence="2">
    <location>
        <begin position="25"/>
        <end position="125"/>
    </location>
</feature>
<dbReference type="EMBL" id="MPDK01000022">
    <property type="protein sequence ID" value="PWI56943.1"/>
    <property type="molecule type" value="Genomic_DNA"/>
</dbReference>
<dbReference type="Pfam" id="PF00027">
    <property type="entry name" value="cNMP_binding"/>
    <property type="match status" value="1"/>
</dbReference>
<dbReference type="Gene3D" id="2.60.120.10">
    <property type="entry name" value="Jelly Rolls"/>
    <property type="match status" value="1"/>
</dbReference>
<sequence length="174" mass="20222">MRPSETLTCTPEMFRMEENLRNIHLFRELDDQVLQELGVFTREIDYDRKQYIFIEGQTRDTVYFLHTGTVRVFHVSSDGRETIHQIVRSGQIFPQTGAFDLSVYPGTAETITPCTILSTPRKKFEAWYIKNVSLLKDANKTMRAKFPHRGGARRPELPFYDSIERIVANSRSTS</sequence>
<gene>
    <name evidence="3" type="ORF">BM613_11090</name>
</gene>
<keyword evidence="1" id="KW-0010">Activator</keyword>
<dbReference type="Proteomes" id="UP000245380">
    <property type="component" value="Unassembled WGS sequence"/>
</dbReference>
<dbReference type="CDD" id="cd00038">
    <property type="entry name" value="CAP_ED"/>
    <property type="match status" value="1"/>
</dbReference>
<evidence type="ECO:0000256" key="1">
    <source>
        <dbReference type="ARBA" id="ARBA00023159"/>
    </source>
</evidence>
<protein>
    <recommendedName>
        <fullName evidence="2">Cyclic nucleotide-binding domain-containing protein</fullName>
    </recommendedName>
</protein>
<evidence type="ECO:0000313" key="4">
    <source>
        <dbReference type="Proteomes" id="UP000245380"/>
    </source>
</evidence>
<name>A0A2U3D6R5_SULT2</name>